<dbReference type="AlphaFoldDB" id="A4QYZ4"/>
<proteinExistence type="predicted"/>
<reference evidence="1 2" key="1">
    <citation type="journal article" date="2005" name="Nature">
        <title>The genome sequence of the rice blast fungus Magnaporthe grisea.</title>
        <authorList>
            <person name="Dean R.A."/>
            <person name="Talbot N.J."/>
            <person name="Ebbole D.J."/>
            <person name="Farman M.L."/>
            <person name="Mitchell T.K."/>
            <person name="Orbach M.J."/>
            <person name="Thon M."/>
            <person name="Kulkarni R."/>
            <person name="Xu J.R."/>
            <person name="Pan H."/>
            <person name="Read N.D."/>
            <person name="Lee Y.H."/>
            <person name="Carbone I."/>
            <person name="Brown D."/>
            <person name="Oh Y.Y."/>
            <person name="Donofrio N."/>
            <person name="Jeong J.S."/>
            <person name="Soanes D.M."/>
            <person name="Djonovic S."/>
            <person name="Kolomiets E."/>
            <person name="Rehmeyer C."/>
            <person name="Li W."/>
            <person name="Harding M."/>
            <person name="Kim S."/>
            <person name="Lebrun M.H."/>
            <person name="Bohnert H."/>
            <person name="Coughlan S."/>
            <person name="Butler J."/>
            <person name="Calvo S."/>
            <person name="Ma L.J."/>
            <person name="Nicol R."/>
            <person name="Purcell S."/>
            <person name="Nusbaum C."/>
            <person name="Galagan J.E."/>
            <person name="Birren B.W."/>
        </authorList>
    </citation>
    <scope>NUCLEOTIDE SEQUENCE [LARGE SCALE GENOMIC DNA]</scope>
    <source>
        <strain evidence="2">70-15 / ATCC MYA-4617 / FGSC 8958</strain>
    </source>
</reference>
<name>A4QYZ4_PYRO7</name>
<dbReference type="HOGENOM" id="CLU_2776422_0_0_1"/>
<evidence type="ECO:0000313" key="1">
    <source>
        <dbReference type="EMBL" id="EHA53234.1"/>
    </source>
</evidence>
<protein>
    <submittedName>
        <fullName evidence="1">Uncharacterized protein</fullName>
    </submittedName>
</protein>
<dbReference type="GeneID" id="12985951"/>
<dbReference type="RefSeq" id="XP_003713041.1">
    <property type="nucleotide sequence ID" value="XM_003712993.1"/>
</dbReference>
<dbReference type="InParanoid" id="A4QYZ4"/>
<accession>A4QYZ4</accession>
<gene>
    <name evidence="1" type="ORF">MGG_15254</name>
</gene>
<evidence type="ECO:0000313" key="2">
    <source>
        <dbReference type="Proteomes" id="UP000009058"/>
    </source>
</evidence>
<keyword evidence="2" id="KW-1185">Reference proteome</keyword>
<dbReference type="EMBL" id="CM001233">
    <property type="protein sequence ID" value="EHA53234.1"/>
    <property type="molecule type" value="Genomic_DNA"/>
</dbReference>
<dbReference type="KEGG" id="mgr:MGG_15254"/>
<dbReference type="Proteomes" id="UP000009058">
    <property type="component" value="Chromosome 3"/>
</dbReference>
<organism evidence="1 2">
    <name type="scientific">Pyricularia oryzae (strain 70-15 / ATCC MYA-4617 / FGSC 8958)</name>
    <name type="common">Rice blast fungus</name>
    <name type="synonym">Magnaporthe oryzae</name>
    <dbReference type="NCBI Taxonomy" id="242507"/>
    <lineage>
        <taxon>Eukaryota</taxon>
        <taxon>Fungi</taxon>
        <taxon>Dikarya</taxon>
        <taxon>Ascomycota</taxon>
        <taxon>Pezizomycotina</taxon>
        <taxon>Sordariomycetes</taxon>
        <taxon>Sordariomycetidae</taxon>
        <taxon>Magnaporthales</taxon>
        <taxon>Pyriculariaceae</taxon>
        <taxon>Pyricularia</taxon>
    </lineage>
</organism>
<dbReference type="VEuPathDB" id="FungiDB:MGG_15254"/>
<sequence>MENLSETAWYYIDIRPSWPAFTSLVVTLQQAGKPPLGFAAEGVGGSSRVNAVLPGFYSPGGPRIDRLRA</sequence>